<dbReference type="EMBL" id="JASBWT010000007">
    <property type="protein sequence ID" value="KAJ9103207.1"/>
    <property type="molecule type" value="Genomic_DNA"/>
</dbReference>
<evidence type="ECO:0000313" key="2">
    <source>
        <dbReference type="Proteomes" id="UP001227268"/>
    </source>
</evidence>
<comment type="caution">
    <text evidence="1">The sequence shown here is derived from an EMBL/GenBank/DDBJ whole genome shotgun (WGS) entry which is preliminary data.</text>
</comment>
<name>A0ACC2VV45_9TREE</name>
<accession>A0ACC2VV45</accession>
<reference evidence="1" key="1">
    <citation type="submission" date="2023-04" db="EMBL/GenBank/DDBJ databases">
        <title>Draft Genome sequencing of Naganishia species isolated from polar environments using Oxford Nanopore Technology.</title>
        <authorList>
            <person name="Leo P."/>
            <person name="Venkateswaran K."/>
        </authorList>
    </citation>
    <scope>NUCLEOTIDE SEQUENCE</scope>
    <source>
        <strain evidence="1">MNA-CCFEE 5423</strain>
    </source>
</reference>
<gene>
    <name evidence="1" type="ORF">QFC21_002630</name>
</gene>
<evidence type="ECO:0000313" key="1">
    <source>
        <dbReference type="EMBL" id="KAJ9103207.1"/>
    </source>
</evidence>
<proteinExistence type="predicted"/>
<dbReference type="Proteomes" id="UP001227268">
    <property type="component" value="Unassembled WGS sequence"/>
</dbReference>
<organism evidence="1 2">
    <name type="scientific">Naganishia friedmannii</name>
    <dbReference type="NCBI Taxonomy" id="89922"/>
    <lineage>
        <taxon>Eukaryota</taxon>
        <taxon>Fungi</taxon>
        <taxon>Dikarya</taxon>
        <taxon>Basidiomycota</taxon>
        <taxon>Agaricomycotina</taxon>
        <taxon>Tremellomycetes</taxon>
        <taxon>Filobasidiales</taxon>
        <taxon>Filobasidiaceae</taxon>
        <taxon>Naganishia</taxon>
    </lineage>
</organism>
<sequence>MSGRNDDSNTMAVSLSGASGPVRPFKAKQTRQRRAPGNNKPYARPASKSQAQSQSGDGSFSEGLKRSDSQSSLFGGIKSVFGRLFGGGSGADAETETSSRSKGQSSQRDSNAGDESFDPDRTKSAQGDFSTDDSEDEGDDSRYQPAEGDMDESFDNGPRTSGSGGGDMTTGDSNKRFLPSPEQASSQPSSKRIRRASPSPERRPMGFKKSEMGRNGMSGSVSLGYASPSLSSIAREPATGNLSSAGPFQLSGMRRSGTLLNLDLHRSVRPGSEIARQTEQSHQSSQQQTLPVSSGLRNSKVWSPWNEQDEAGERRQRSSVASSTRGFSRSGSVGYGLNAAAASPARHSYAGMAHARAGGRMDLASYGGPPSASPFAAPAHPSSPARPRTVLHPLQSASITRSPSLPGGRMRPLMPSLSAMRDPYQRDRGRDSTALPSSPLVTQTHTAQHQRQQEIERSPSAHMMRDSSVLSGMSDLGVREPLAQSNKRSKMQVLTPEVFELQHKTEADRILASLTNMRNVNPASNSGLSASYSSRTLRKQISVPAPSPLQDFDPLSLASSGLGKLRKTREMDTSVMVSPYANKRARGRKLQVEDSEESGDEGGQSRKPDNEDKPESRNVSEAATERRHRSQTPMREISSKQPGSPAPAEPKRADPALFPEPTIKVSKPLPVAFSPSAKNLPSSARTTSSLRAKTTMTTRKHTSAAGSAASSPRPGRFSAVDYDDDEDDYSPDLAELEAAAAAKASSGSAFSSAPKITGPMDLFAPKIAAPASSTSGSQSEGAHSPASTSKDEQQPGSLRQAPNFLNVKADHRPRASSPLKAMVVPSPESNKSSPSASQSASGSSIPSFSFAKPSMAADVSKPSFSFALPGSSGNAEQPAAPASKSTFNFGLGKPSSSPVPAASSSFTFGTPDKSTTSQDVSTTPKAPAPSTTSFSFTTQNRTNSEAPKMPSFSFGASSSSDKSASGPPAIVEKPALAAAPAEPQGVAPPKAGLFSFSSAPASTAVADIVPAAKASLPTGNPFASVAPASNSTLDPPSNNATSTSGSSQNQFSFGAPAVTPAASPAILSQDKTANVPASSSLFGSTTPASPAPPVASTFNFGAPASNAAGGATSAPSFSFGKSAETAKPTASPSFAFGTRNAAPSGSTAAQVAQKPQPVPSFSFGAPSNTSFNAATAANVGGFGSGGTPTPSTSTGFNFGSTAPSFGTSSPAATGFGAAPATAMFGSANTTAAAASVTPAFGGFGGSTATPTPPATNTGFNFAAPTPPSFNAPFAFGAPLASSAAPAVASFGGFGSASPAFGAREATATPPPTFNMGNDNAPSSPGGRKIRSMPKRKK</sequence>
<protein>
    <submittedName>
        <fullName evidence="1">Uncharacterized protein</fullName>
    </submittedName>
</protein>
<keyword evidence="2" id="KW-1185">Reference proteome</keyword>